<dbReference type="Proteomes" id="UP000003613">
    <property type="component" value="Unassembled WGS sequence"/>
</dbReference>
<name>I4H5E2_MICAE</name>
<evidence type="ECO:0000256" key="1">
    <source>
        <dbReference type="SAM" id="Phobius"/>
    </source>
</evidence>
<organism evidence="2 3">
    <name type="scientific">Microcystis aeruginosa PCC 9807</name>
    <dbReference type="NCBI Taxonomy" id="1160283"/>
    <lineage>
        <taxon>Bacteria</taxon>
        <taxon>Bacillati</taxon>
        <taxon>Cyanobacteriota</taxon>
        <taxon>Cyanophyceae</taxon>
        <taxon>Oscillatoriophycideae</taxon>
        <taxon>Chroococcales</taxon>
        <taxon>Microcystaceae</taxon>
        <taxon>Microcystis</taxon>
    </lineage>
</organism>
<keyword evidence="1" id="KW-1133">Transmembrane helix</keyword>
<evidence type="ECO:0000313" key="2">
    <source>
        <dbReference type="EMBL" id="CCI17266.1"/>
    </source>
</evidence>
<dbReference type="Gene3D" id="1.25.40.10">
    <property type="entry name" value="Tetratricopeptide repeat domain"/>
    <property type="match status" value="1"/>
</dbReference>
<dbReference type="RefSeq" id="WP_004161405.1">
    <property type="nucleotide sequence ID" value="NZ_HE973351.1"/>
</dbReference>
<evidence type="ECO:0000313" key="3">
    <source>
        <dbReference type="Proteomes" id="UP000003613"/>
    </source>
</evidence>
<sequence length="170" mass="19047">MPKKNNDTLKRVLIVSSGLVFLALMVVVPTLGLWKNNNSNSPQGNQPGQEATIPPEKLAEMVKGYEKILEREPDNPTALQGLAQARLQLKDFIGAREPLEKLYQKYPDNLEVMLVLYGTRLQTQDVSGAKSLLEKLVKNYPQEPKFKEELTRLNQAIAAASKQQPPEPKK</sequence>
<dbReference type="InterPro" id="IPR011990">
    <property type="entry name" value="TPR-like_helical_dom_sf"/>
</dbReference>
<dbReference type="AlphaFoldDB" id="I4H5E2"/>
<comment type="caution">
    <text evidence="2">The sequence shown here is derived from an EMBL/GenBank/DDBJ whole genome shotgun (WGS) entry which is preliminary data.</text>
</comment>
<feature type="transmembrane region" description="Helical" evidence="1">
    <location>
        <begin position="12"/>
        <end position="34"/>
    </location>
</feature>
<keyword evidence="1" id="KW-0472">Membrane</keyword>
<protein>
    <submittedName>
        <fullName evidence="2">Similar to tr|P72868|P72868</fullName>
    </submittedName>
</protein>
<gene>
    <name evidence="2" type="ORF">MICAF_2640010</name>
</gene>
<dbReference type="SUPFAM" id="SSF48452">
    <property type="entry name" value="TPR-like"/>
    <property type="match status" value="1"/>
</dbReference>
<dbReference type="Pfam" id="PF14559">
    <property type="entry name" value="TPR_19"/>
    <property type="match status" value="1"/>
</dbReference>
<keyword evidence="1" id="KW-0812">Transmembrane</keyword>
<dbReference type="HOGENOM" id="CLU_127050_0_0_3"/>
<dbReference type="EMBL" id="CAIM01000184">
    <property type="protein sequence ID" value="CCI17266.1"/>
    <property type="molecule type" value="Genomic_DNA"/>
</dbReference>
<accession>I4H5E2</accession>
<proteinExistence type="predicted"/>
<reference evidence="2 3" key="1">
    <citation type="submission" date="2012-04" db="EMBL/GenBank/DDBJ databases">
        <authorList>
            <person name="Genoscope - CEA"/>
        </authorList>
    </citation>
    <scope>NUCLEOTIDE SEQUENCE [LARGE SCALE GENOMIC DNA]</scope>
    <source>
        <strain evidence="2 3">9807</strain>
    </source>
</reference>